<keyword evidence="2" id="KW-1185">Reference proteome</keyword>
<dbReference type="RefSeq" id="WP_350668584.1">
    <property type="nucleotide sequence ID" value="NZ_JBEPEP010000013.1"/>
</dbReference>
<protein>
    <submittedName>
        <fullName evidence="1">Uncharacterized protein</fullName>
    </submittedName>
</protein>
<proteinExistence type="predicted"/>
<accession>A0A7X0TVQ2</accession>
<dbReference type="EMBL" id="JACHMI010000001">
    <property type="protein sequence ID" value="MBB6545325.1"/>
    <property type="molecule type" value="Genomic_DNA"/>
</dbReference>
<dbReference type="AlphaFoldDB" id="A0A7X0TVQ2"/>
<dbReference type="Proteomes" id="UP000565579">
    <property type="component" value="Unassembled WGS sequence"/>
</dbReference>
<evidence type="ECO:0000313" key="2">
    <source>
        <dbReference type="Proteomes" id="UP000565579"/>
    </source>
</evidence>
<sequence>MILDNGVVGRVMLAHPYRRDLVLVLGMDGTLLSCELDDIACVVGGAPLCRDG</sequence>
<name>A0A7X0TVQ2_9ACTN</name>
<comment type="caution">
    <text evidence="1">The sequence shown here is derived from an EMBL/GenBank/DDBJ whole genome shotgun (WGS) entry which is preliminary data.</text>
</comment>
<organism evidence="1 2">
    <name type="scientific">Nonomuraea rubra</name>
    <dbReference type="NCBI Taxonomy" id="46180"/>
    <lineage>
        <taxon>Bacteria</taxon>
        <taxon>Bacillati</taxon>
        <taxon>Actinomycetota</taxon>
        <taxon>Actinomycetes</taxon>
        <taxon>Streptosporangiales</taxon>
        <taxon>Streptosporangiaceae</taxon>
        <taxon>Nonomuraea</taxon>
    </lineage>
</organism>
<reference evidence="1 2" key="1">
    <citation type="submission" date="2020-08" db="EMBL/GenBank/DDBJ databases">
        <title>Sequencing the genomes of 1000 actinobacteria strains.</title>
        <authorList>
            <person name="Klenk H.-P."/>
        </authorList>
    </citation>
    <scope>NUCLEOTIDE SEQUENCE [LARGE SCALE GENOMIC DNA]</scope>
    <source>
        <strain evidence="1 2">DSM 43768</strain>
    </source>
</reference>
<evidence type="ECO:0000313" key="1">
    <source>
        <dbReference type="EMBL" id="MBB6545325.1"/>
    </source>
</evidence>
<gene>
    <name evidence="1" type="ORF">HD593_000120</name>
</gene>